<dbReference type="Proteomes" id="UP000014760">
    <property type="component" value="Unassembled WGS sequence"/>
</dbReference>
<dbReference type="InterPro" id="IPR016024">
    <property type="entry name" value="ARM-type_fold"/>
</dbReference>
<evidence type="ECO:0000256" key="3">
    <source>
        <dbReference type="ARBA" id="ARBA00009466"/>
    </source>
</evidence>
<dbReference type="Pfam" id="PF25795">
    <property type="entry name" value="TPR_XPO7"/>
    <property type="match status" value="1"/>
</dbReference>
<feature type="compositionally biased region" description="Acidic residues" evidence="9">
    <location>
        <begin position="444"/>
        <end position="457"/>
    </location>
</feature>
<keyword evidence="7" id="KW-0539">Nucleus</keyword>
<comment type="similarity">
    <text evidence="3">Belongs to the exportin family.</text>
</comment>
<dbReference type="Gene3D" id="1.25.10.10">
    <property type="entry name" value="Leucine-rich Repeat Variant"/>
    <property type="match status" value="2"/>
</dbReference>
<sequence>MEAKIRELEEASQALLAPPNVVSQQERQEAENVLLNLRKSHMPYELCHYILENCTNDYVLFHAASTLKEAVIREWSLLSSDHIQSLRSSLLAFVTQRSQLQPYVREQILATLAVIVKRARLDTNEGSSGVLTDIARLVGSGDLSLQLIACSLLTALLNEYSSSSRASDVGLPWELHCKCKTAFETEELQQVLSFCLQVLGELEEQQKSREVTAVFNRVLAIIEQVLTWDFVPKHIPRRNVGTFVLEQNVSFRPPRKWSNLLLKEGLVPMMFRVHSKVRQHPEMANHSLQCLSQLASLNGPVFADREVSREYLTMYITTFLHFLSGGVEDQEALGVASIISQLFVFFPLRVFASLPKELITPFLQSMAAITNMFCLAAAKEESLHEDDQKHLEALQKTLDAWSTIANEDVGLPEECITQHALSIFNTYLQCHLAPPEGSRSALNSEEDDEEYEEQDESDREKFQGMLIAIGAFGRRVPSHSLPLISRLLESRISSLNLQLHNLKQPGAVNSTPTLGILFEDLHWLLLVAGHVMMDEAEGETPMIPSSIMQYSIEQSKGRDCQSTLAFLATAINDPASVSADQVDPVVRLTSSVFRLCAIESSAIEVGLAGHISPEVTSSCMWFLRRWARAYLLPDETYYTEMSMPLTMAFGRDTEGGQFVLSFLINKVVSNIQAWGSEAGIIEDTLSLLLAMVEKRATCTQLVKCEAVWKLAKDFSANQHPLDTLPVSAKRTLCQTLVLAGSAKFEKDENKNEYWQLVLQSLEQRLQVVMSQPDLRRSLHSEASKAEVLCLLDCLCGVTEASRMDNIQLLFNFMHPMMQHCVKLLDFYHNYEEVIGLILEVFSAVANQQICYLSPANCKKFYEAVLSMMQIYAQHNIGRKTISKDVEDFQFKDLCTFMEMLTNILSKDFIDFAAPAEDGEEDEVFAVDVVLYGLNIIIPLMSEELLKFPALCSSYMRLTVYLAEIYPHKVCELPEDLLRTLFTSVDLGLANVSTDIVKIGMEFLTSIASHVFHNKMIGSNPHQALSHFLKLVFRMLLMESFDMDLMDTASETFFALICCHQELYQKLVGELLTQQSNSESHQRLLKAFTELTPPSLQLNIQRSFKNQFRENFELFLVNVRGFLCIK</sequence>
<accession>R7UT10</accession>
<evidence type="ECO:0000256" key="9">
    <source>
        <dbReference type="SAM" id="MobiDB-lite"/>
    </source>
</evidence>
<evidence type="ECO:0000313" key="11">
    <source>
        <dbReference type="EMBL" id="ELU09303.1"/>
    </source>
</evidence>
<dbReference type="OMA" id="SKWETNH"/>
<dbReference type="AlphaFoldDB" id="R7UT10"/>
<dbReference type="EnsemblMetazoa" id="CapteT151878">
    <property type="protein sequence ID" value="CapteP151878"/>
    <property type="gene ID" value="CapteG151878"/>
</dbReference>
<evidence type="ECO:0000256" key="4">
    <source>
        <dbReference type="ARBA" id="ARBA00022448"/>
    </source>
</evidence>
<keyword evidence="6" id="KW-0653">Protein transport</keyword>
<dbReference type="InterPro" id="IPR011989">
    <property type="entry name" value="ARM-like"/>
</dbReference>
<reference evidence="12" key="3">
    <citation type="submission" date="2015-06" db="UniProtKB">
        <authorList>
            <consortium name="EnsemblMetazoa"/>
        </authorList>
    </citation>
    <scope>IDENTIFICATION</scope>
</reference>
<dbReference type="PANTHER" id="PTHR12596:SF1">
    <property type="entry name" value="EXPORTIN-4"/>
    <property type="match status" value="1"/>
</dbReference>
<dbReference type="Pfam" id="PF03810">
    <property type="entry name" value="IBN_N"/>
    <property type="match status" value="1"/>
</dbReference>
<dbReference type="InterPro" id="IPR001494">
    <property type="entry name" value="Importin-beta_N"/>
</dbReference>
<evidence type="ECO:0000256" key="5">
    <source>
        <dbReference type="ARBA" id="ARBA00022490"/>
    </source>
</evidence>
<keyword evidence="13" id="KW-1185">Reference proteome</keyword>
<keyword evidence="5" id="KW-0963">Cytoplasm</keyword>
<dbReference type="PANTHER" id="PTHR12596">
    <property type="entry name" value="EXPORTIN 4,7-RELATED"/>
    <property type="match status" value="1"/>
</dbReference>
<dbReference type="GO" id="GO:0005643">
    <property type="term" value="C:nuclear pore"/>
    <property type="evidence" value="ECO:0007669"/>
    <property type="project" value="TreeGrafter"/>
</dbReference>
<dbReference type="EMBL" id="KB298361">
    <property type="protein sequence ID" value="ELU09303.1"/>
    <property type="molecule type" value="Genomic_DNA"/>
</dbReference>
<dbReference type="InterPro" id="IPR044189">
    <property type="entry name" value="XPO4/7-like"/>
</dbReference>
<evidence type="ECO:0000256" key="2">
    <source>
        <dbReference type="ARBA" id="ARBA00004496"/>
    </source>
</evidence>
<evidence type="ECO:0000256" key="1">
    <source>
        <dbReference type="ARBA" id="ARBA00004123"/>
    </source>
</evidence>
<dbReference type="GO" id="GO:0031267">
    <property type="term" value="F:small GTPase binding"/>
    <property type="evidence" value="ECO:0007669"/>
    <property type="project" value="InterPro"/>
</dbReference>
<dbReference type="PROSITE" id="PS50166">
    <property type="entry name" value="IMPORTIN_B_NT"/>
    <property type="match status" value="1"/>
</dbReference>
<dbReference type="GO" id="GO:0005049">
    <property type="term" value="F:nuclear export signal receptor activity"/>
    <property type="evidence" value="ECO:0007669"/>
    <property type="project" value="InterPro"/>
</dbReference>
<dbReference type="HOGENOM" id="CLU_005818_0_0_1"/>
<evidence type="ECO:0000256" key="8">
    <source>
        <dbReference type="ARBA" id="ARBA00040444"/>
    </source>
</evidence>
<protein>
    <recommendedName>
        <fullName evidence="8">Exportin-4</fullName>
    </recommendedName>
</protein>
<organism evidence="11">
    <name type="scientific">Capitella teleta</name>
    <name type="common">Polychaete worm</name>
    <dbReference type="NCBI Taxonomy" id="283909"/>
    <lineage>
        <taxon>Eukaryota</taxon>
        <taxon>Metazoa</taxon>
        <taxon>Spiralia</taxon>
        <taxon>Lophotrochozoa</taxon>
        <taxon>Annelida</taxon>
        <taxon>Polychaeta</taxon>
        <taxon>Sedentaria</taxon>
        <taxon>Scolecida</taxon>
        <taxon>Capitellidae</taxon>
        <taxon>Capitella</taxon>
    </lineage>
</organism>
<dbReference type="EMBL" id="AMQN01006444">
    <property type="status" value="NOT_ANNOTATED_CDS"/>
    <property type="molecule type" value="Genomic_DNA"/>
</dbReference>
<reference evidence="11 13" key="2">
    <citation type="journal article" date="2013" name="Nature">
        <title>Insights into bilaterian evolution from three spiralian genomes.</title>
        <authorList>
            <person name="Simakov O."/>
            <person name="Marletaz F."/>
            <person name="Cho S.J."/>
            <person name="Edsinger-Gonzales E."/>
            <person name="Havlak P."/>
            <person name="Hellsten U."/>
            <person name="Kuo D.H."/>
            <person name="Larsson T."/>
            <person name="Lv J."/>
            <person name="Arendt D."/>
            <person name="Savage R."/>
            <person name="Osoegawa K."/>
            <person name="de Jong P."/>
            <person name="Grimwood J."/>
            <person name="Chapman J.A."/>
            <person name="Shapiro H."/>
            <person name="Aerts A."/>
            <person name="Otillar R.P."/>
            <person name="Terry A.Y."/>
            <person name="Boore J.L."/>
            <person name="Grigoriev I.V."/>
            <person name="Lindberg D.R."/>
            <person name="Seaver E.C."/>
            <person name="Weisblat D.A."/>
            <person name="Putnam N.H."/>
            <person name="Rokhsar D.S."/>
        </authorList>
    </citation>
    <scope>NUCLEOTIDE SEQUENCE</scope>
    <source>
        <strain evidence="11 13">I ESC-2004</strain>
    </source>
</reference>
<evidence type="ECO:0000313" key="12">
    <source>
        <dbReference type="EnsemblMetazoa" id="CapteP151878"/>
    </source>
</evidence>
<feature type="domain" description="Importin N-terminal" evidence="10">
    <location>
        <begin position="30"/>
        <end position="96"/>
    </location>
</feature>
<keyword evidence="4" id="KW-0813">Transport</keyword>
<evidence type="ECO:0000256" key="6">
    <source>
        <dbReference type="ARBA" id="ARBA00022927"/>
    </source>
</evidence>
<gene>
    <name evidence="11" type="ORF">CAPTEDRAFT_151878</name>
</gene>
<dbReference type="SUPFAM" id="SSF48371">
    <property type="entry name" value="ARM repeat"/>
    <property type="match status" value="1"/>
</dbReference>
<dbReference type="OrthoDB" id="5548448at2759"/>
<dbReference type="STRING" id="283909.R7UT10"/>
<comment type="subcellular location">
    <subcellularLocation>
        <location evidence="2">Cytoplasm</location>
    </subcellularLocation>
    <subcellularLocation>
        <location evidence="1">Nucleus</location>
    </subcellularLocation>
</comment>
<dbReference type="GO" id="GO:0006611">
    <property type="term" value="P:protein export from nucleus"/>
    <property type="evidence" value="ECO:0007669"/>
    <property type="project" value="TreeGrafter"/>
</dbReference>
<dbReference type="GO" id="GO:0005737">
    <property type="term" value="C:cytoplasm"/>
    <property type="evidence" value="ECO:0007669"/>
    <property type="project" value="UniProtKB-SubCell"/>
</dbReference>
<proteinExistence type="inferred from homology"/>
<dbReference type="InterPro" id="IPR057947">
    <property type="entry name" value="TPR_XPO7/RBP17"/>
</dbReference>
<feature type="region of interest" description="Disordered" evidence="9">
    <location>
        <begin position="438"/>
        <end position="459"/>
    </location>
</feature>
<name>R7UT10_CAPTE</name>
<evidence type="ECO:0000313" key="13">
    <source>
        <dbReference type="Proteomes" id="UP000014760"/>
    </source>
</evidence>
<evidence type="ECO:0000256" key="7">
    <source>
        <dbReference type="ARBA" id="ARBA00023242"/>
    </source>
</evidence>
<evidence type="ECO:0000259" key="10">
    <source>
        <dbReference type="PROSITE" id="PS50166"/>
    </source>
</evidence>
<reference evidence="13" key="1">
    <citation type="submission" date="2012-12" db="EMBL/GenBank/DDBJ databases">
        <authorList>
            <person name="Hellsten U."/>
            <person name="Grimwood J."/>
            <person name="Chapman J.A."/>
            <person name="Shapiro H."/>
            <person name="Aerts A."/>
            <person name="Otillar R.P."/>
            <person name="Terry A.Y."/>
            <person name="Boore J.L."/>
            <person name="Simakov O."/>
            <person name="Marletaz F."/>
            <person name="Cho S.-J."/>
            <person name="Edsinger-Gonzales E."/>
            <person name="Havlak P."/>
            <person name="Kuo D.-H."/>
            <person name="Larsson T."/>
            <person name="Lv J."/>
            <person name="Arendt D."/>
            <person name="Savage R."/>
            <person name="Osoegawa K."/>
            <person name="de Jong P."/>
            <person name="Lindberg D.R."/>
            <person name="Seaver E.C."/>
            <person name="Weisblat D.A."/>
            <person name="Putnam N.H."/>
            <person name="Grigoriev I.V."/>
            <person name="Rokhsar D.S."/>
        </authorList>
    </citation>
    <scope>NUCLEOTIDE SEQUENCE</scope>
    <source>
        <strain evidence="13">I ESC-2004</strain>
    </source>
</reference>